<comment type="caution">
    <text evidence="1">The sequence shown here is derived from an EMBL/GenBank/DDBJ whole genome shotgun (WGS) entry which is preliminary data.</text>
</comment>
<protein>
    <recommendedName>
        <fullName evidence="3">Galactose mutarotase</fullName>
    </recommendedName>
</protein>
<proteinExistence type="predicted"/>
<sequence length="299" mass="33069">MTMQSSVVSVETWRGIAARRLSGAWGSVVVLPQRGAKIVSLTDAHGHEWLAQPDQDLPPVDLSVDFCDAELCGWDEIAPTMSSADEADHGDVWRTDWTTLRDDSEILELETRDVRDRFILQRELRVTTSGLELRYRARATTDALPFQWMAHPQFRAPQGTSLTLLPTPCVLVEHPESSTPTAVEWPQVAEPIDEVPPGTGRKLWARPGCAPRAAKITHPGAGSLTLSWNETVTDFAMWVDNRWRSREPVIAVEPTTSFGDDVLGAVAGGRALILTPDDWATWDMKLDLSTPDEPEGVVE</sequence>
<evidence type="ECO:0000313" key="1">
    <source>
        <dbReference type="EMBL" id="MEJ1154670.1"/>
    </source>
</evidence>
<dbReference type="InterPro" id="IPR014718">
    <property type="entry name" value="GH-type_carb-bd"/>
</dbReference>
<dbReference type="SUPFAM" id="SSF74650">
    <property type="entry name" value="Galactose mutarotase-like"/>
    <property type="match status" value="1"/>
</dbReference>
<dbReference type="InterPro" id="IPR011013">
    <property type="entry name" value="Gal_mutarotase_sf_dom"/>
</dbReference>
<organism evidence="1 2">
    <name type="scientific">Microbacterium marmarense</name>
    <dbReference type="NCBI Taxonomy" id="3122051"/>
    <lineage>
        <taxon>Bacteria</taxon>
        <taxon>Bacillati</taxon>
        <taxon>Actinomycetota</taxon>
        <taxon>Actinomycetes</taxon>
        <taxon>Micrococcales</taxon>
        <taxon>Microbacteriaceae</taxon>
        <taxon>Microbacterium</taxon>
    </lineage>
</organism>
<dbReference type="EMBL" id="JBBDGL010000001">
    <property type="protein sequence ID" value="MEJ1154670.1"/>
    <property type="molecule type" value="Genomic_DNA"/>
</dbReference>
<dbReference type="Proteomes" id="UP001368654">
    <property type="component" value="Unassembled WGS sequence"/>
</dbReference>
<dbReference type="Gene3D" id="2.70.98.10">
    <property type="match status" value="1"/>
</dbReference>
<evidence type="ECO:0000313" key="2">
    <source>
        <dbReference type="Proteomes" id="UP001368654"/>
    </source>
</evidence>
<dbReference type="RefSeq" id="WP_337337104.1">
    <property type="nucleotide sequence ID" value="NZ_JBBDGL010000001.1"/>
</dbReference>
<gene>
    <name evidence="1" type="ORF">WDU96_03530</name>
</gene>
<name>A0ABU8LTR4_9MICO</name>
<reference evidence="1 2" key="1">
    <citation type="submission" date="2024-02" db="EMBL/GenBank/DDBJ databases">
        <authorList>
            <person name="Saticioglu I.B."/>
        </authorList>
    </citation>
    <scope>NUCLEOTIDE SEQUENCE [LARGE SCALE GENOMIC DNA]</scope>
    <source>
        <strain evidence="1 2">Mu-86</strain>
    </source>
</reference>
<evidence type="ECO:0008006" key="3">
    <source>
        <dbReference type="Google" id="ProtNLM"/>
    </source>
</evidence>
<accession>A0ABU8LTR4</accession>
<keyword evidence="2" id="KW-1185">Reference proteome</keyword>